<feature type="region of interest" description="Disordered" evidence="1">
    <location>
        <begin position="1"/>
        <end position="42"/>
    </location>
</feature>
<gene>
    <name evidence="2" type="ORF">PGTUg99_030950</name>
</gene>
<feature type="compositionally biased region" description="Polar residues" evidence="1">
    <location>
        <begin position="83"/>
        <end position="95"/>
    </location>
</feature>
<name>A0A5B0RP26_PUCGR</name>
<proteinExistence type="predicted"/>
<accession>A0A5B0RP26</accession>
<evidence type="ECO:0000256" key="1">
    <source>
        <dbReference type="SAM" id="MobiDB-lite"/>
    </source>
</evidence>
<dbReference type="AlphaFoldDB" id="A0A5B0RP26"/>
<sequence>MVGTSAGPEEGRKSPVYNKEEFPCLTGEGVQSQTRNSEYPEPEMYQVLDVHPRPDEWIAEKERADQFERFCLEEASQERLRSSTKVTESDSSVAE</sequence>
<feature type="compositionally biased region" description="Basic and acidic residues" evidence="1">
    <location>
        <begin position="9"/>
        <end position="22"/>
    </location>
</feature>
<feature type="region of interest" description="Disordered" evidence="1">
    <location>
        <begin position="76"/>
        <end position="95"/>
    </location>
</feature>
<organism evidence="2 3">
    <name type="scientific">Puccinia graminis f. sp. tritici</name>
    <dbReference type="NCBI Taxonomy" id="56615"/>
    <lineage>
        <taxon>Eukaryota</taxon>
        <taxon>Fungi</taxon>
        <taxon>Dikarya</taxon>
        <taxon>Basidiomycota</taxon>
        <taxon>Pucciniomycotina</taxon>
        <taxon>Pucciniomycetes</taxon>
        <taxon>Pucciniales</taxon>
        <taxon>Pucciniaceae</taxon>
        <taxon>Puccinia</taxon>
    </lineage>
</organism>
<dbReference type="EMBL" id="VDEP01000170">
    <property type="protein sequence ID" value="KAA1126908.1"/>
    <property type="molecule type" value="Genomic_DNA"/>
</dbReference>
<evidence type="ECO:0000313" key="3">
    <source>
        <dbReference type="Proteomes" id="UP000325313"/>
    </source>
</evidence>
<reference evidence="2 3" key="1">
    <citation type="submission" date="2019-05" db="EMBL/GenBank/DDBJ databases">
        <title>Emergence of the Ug99 lineage of the wheat stem rust pathogen through somatic hybridization.</title>
        <authorList>
            <person name="Li F."/>
            <person name="Upadhyaya N.M."/>
            <person name="Sperschneider J."/>
            <person name="Matny O."/>
            <person name="Nguyen-Phuc H."/>
            <person name="Mago R."/>
            <person name="Raley C."/>
            <person name="Miller M.E."/>
            <person name="Silverstein K.A.T."/>
            <person name="Henningsen E."/>
            <person name="Hirsch C.D."/>
            <person name="Visser B."/>
            <person name="Pretorius Z.A."/>
            <person name="Steffenson B.J."/>
            <person name="Schwessinger B."/>
            <person name="Dodds P.N."/>
            <person name="Figueroa M."/>
        </authorList>
    </citation>
    <scope>NUCLEOTIDE SEQUENCE [LARGE SCALE GENOMIC DNA]</scope>
    <source>
        <strain evidence="2 3">Ug99</strain>
    </source>
</reference>
<dbReference type="Proteomes" id="UP000325313">
    <property type="component" value="Unassembled WGS sequence"/>
</dbReference>
<evidence type="ECO:0000313" key="2">
    <source>
        <dbReference type="EMBL" id="KAA1126908.1"/>
    </source>
</evidence>
<protein>
    <submittedName>
        <fullName evidence="2">Uncharacterized protein</fullName>
    </submittedName>
</protein>
<comment type="caution">
    <text evidence="2">The sequence shown here is derived from an EMBL/GenBank/DDBJ whole genome shotgun (WGS) entry which is preliminary data.</text>
</comment>